<organism evidence="2 3">
    <name type="scientific">Lasiosphaeria ovina</name>
    <dbReference type="NCBI Taxonomy" id="92902"/>
    <lineage>
        <taxon>Eukaryota</taxon>
        <taxon>Fungi</taxon>
        <taxon>Dikarya</taxon>
        <taxon>Ascomycota</taxon>
        <taxon>Pezizomycotina</taxon>
        <taxon>Sordariomycetes</taxon>
        <taxon>Sordariomycetidae</taxon>
        <taxon>Sordariales</taxon>
        <taxon>Lasiosphaeriaceae</taxon>
        <taxon>Lasiosphaeria</taxon>
    </lineage>
</organism>
<reference evidence="2" key="2">
    <citation type="submission" date="2023-06" db="EMBL/GenBank/DDBJ databases">
        <authorList>
            <consortium name="Lawrence Berkeley National Laboratory"/>
            <person name="Haridas S."/>
            <person name="Hensen N."/>
            <person name="Bonometti L."/>
            <person name="Westerberg I."/>
            <person name="Brannstrom I.O."/>
            <person name="Guillou S."/>
            <person name="Cros-Aarteil S."/>
            <person name="Calhoun S."/>
            <person name="Kuo A."/>
            <person name="Mondo S."/>
            <person name="Pangilinan J."/>
            <person name="Riley R."/>
            <person name="Labutti K."/>
            <person name="Andreopoulos B."/>
            <person name="Lipzen A."/>
            <person name="Chen C."/>
            <person name="Yanf M."/>
            <person name="Daum C."/>
            <person name="Ng V."/>
            <person name="Clum A."/>
            <person name="Steindorff A."/>
            <person name="Ohm R."/>
            <person name="Martin F."/>
            <person name="Silar P."/>
            <person name="Natvig D."/>
            <person name="Lalanne C."/>
            <person name="Gautier V."/>
            <person name="Ament-Velasquez S.L."/>
            <person name="Kruys A."/>
            <person name="Hutchinson M.I."/>
            <person name="Powell A.J."/>
            <person name="Barry K."/>
            <person name="Miller A.N."/>
            <person name="Grigoriev I.V."/>
            <person name="Debuchy R."/>
            <person name="Gladieux P."/>
            <person name="Thoren M.H."/>
            <person name="Johannesson H."/>
        </authorList>
    </citation>
    <scope>NUCLEOTIDE SEQUENCE</scope>
    <source>
        <strain evidence="2">CBS 958.72</strain>
    </source>
</reference>
<protein>
    <submittedName>
        <fullName evidence="2">Uncharacterized protein</fullName>
    </submittedName>
</protein>
<keyword evidence="3" id="KW-1185">Reference proteome</keyword>
<name>A0AAE0N0N2_9PEZI</name>
<sequence>MDDIRKLFNTMTGSHLDPVEQDVRFSELTVEISQGRLMLYGEVWVDSYKVAAAKVLISVDGVMISGAVDDLHIGEEVCVKQARLELIIGDVNGPKEPTGIPSQPQGNNPTTGTKDKQTVPESRQGAKNEVQQKPSDTTKSAEQEGKKKGTPVAAIIRGEVDIHTDTFNLKFNVAAAISKTADGPLSYFVYGQLDCESFSIGKMVGDAMEDGHPMDLQLDRVTLVAASHDITNDYGLNTARFPIKEGNKMELGPQLSTAGFVLIVDARSRDLPLRRAQVGSLCGRAVQGLDPRG</sequence>
<feature type="region of interest" description="Disordered" evidence="1">
    <location>
        <begin position="90"/>
        <end position="150"/>
    </location>
</feature>
<gene>
    <name evidence="2" type="ORF">B0T24DRAFT_423607</name>
</gene>
<evidence type="ECO:0000313" key="2">
    <source>
        <dbReference type="EMBL" id="KAK3365114.1"/>
    </source>
</evidence>
<reference evidence="2" key="1">
    <citation type="journal article" date="2023" name="Mol. Phylogenet. Evol.">
        <title>Genome-scale phylogeny and comparative genomics of the fungal order Sordariales.</title>
        <authorList>
            <person name="Hensen N."/>
            <person name="Bonometti L."/>
            <person name="Westerberg I."/>
            <person name="Brannstrom I.O."/>
            <person name="Guillou S."/>
            <person name="Cros-Aarteil S."/>
            <person name="Calhoun S."/>
            <person name="Haridas S."/>
            <person name="Kuo A."/>
            <person name="Mondo S."/>
            <person name="Pangilinan J."/>
            <person name="Riley R."/>
            <person name="LaButti K."/>
            <person name="Andreopoulos B."/>
            <person name="Lipzen A."/>
            <person name="Chen C."/>
            <person name="Yan M."/>
            <person name="Daum C."/>
            <person name="Ng V."/>
            <person name="Clum A."/>
            <person name="Steindorff A."/>
            <person name="Ohm R.A."/>
            <person name="Martin F."/>
            <person name="Silar P."/>
            <person name="Natvig D.O."/>
            <person name="Lalanne C."/>
            <person name="Gautier V."/>
            <person name="Ament-Velasquez S.L."/>
            <person name="Kruys A."/>
            <person name="Hutchinson M.I."/>
            <person name="Powell A.J."/>
            <person name="Barry K."/>
            <person name="Miller A.N."/>
            <person name="Grigoriev I.V."/>
            <person name="Debuchy R."/>
            <person name="Gladieux P."/>
            <person name="Hiltunen Thoren M."/>
            <person name="Johannesson H."/>
        </authorList>
    </citation>
    <scope>NUCLEOTIDE SEQUENCE</scope>
    <source>
        <strain evidence="2">CBS 958.72</strain>
    </source>
</reference>
<feature type="compositionally biased region" description="Polar residues" evidence="1">
    <location>
        <begin position="100"/>
        <end position="112"/>
    </location>
</feature>
<accession>A0AAE0N0N2</accession>
<comment type="caution">
    <text evidence="2">The sequence shown here is derived from an EMBL/GenBank/DDBJ whole genome shotgun (WGS) entry which is preliminary data.</text>
</comment>
<dbReference type="AlphaFoldDB" id="A0AAE0N0N2"/>
<proteinExistence type="predicted"/>
<dbReference type="EMBL" id="JAULSN010000009">
    <property type="protein sequence ID" value="KAK3365114.1"/>
    <property type="molecule type" value="Genomic_DNA"/>
</dbReference>
<feature type="compositionally biased region" description="Polar residues" evidence="1">
    <location>
        <begin position="129"/>
        <end position="138"/>
    </location>
</feature>
<evidence type="ECO:0000256" key="1">
    <source>
        <dbReference type="SAM" id="MobiDB-lite"/>
    </source>
</evidence>
<evidence type="ECO:0000313" key="3">
    <source>
        <dbReference type="Proteomes" id="UP001287356"/>
    </source>
</evidence>
<dbReference type="Proteomes" id="UP001287356">
    <property type="component" value="Unassembled WGS sequence"/>
</dbReference>